<proteinExistence type="predicted"/>
<dbReference type="EMBL" id="JPQZ01000022">
    <property type="protein sequence ID" value="KKO75421.1"/>
    <property type="molecule type" value="Genomic_DNA"/>
</dbReference>
<evidence type="ECO:0000259" key="1">
    <source>
        <dbReference type="SMART" id="SM00651"/>
    </source>
</evidence>
<name>A0A0F9WDA7_9MICR</name>
<dbReference type="SMART" id="SM00651">
    <property type="entry name" value="Sm"/>
    <property type="match status" value="1"/>
</dbReference>
<dbReference type="InterPro" id="IPR001163">
    <property type="entry name" value="Sm_dom_euk/arc"/>
</dbReference>
<dbReference type="VEuPathDB" id="MicrosporidiaDB:AAJ76_2200050402"/>
<dbReference type="OrthoDB" id="10256176at2759"/>
<accession>A0A0F9WDA7</accession>
<protein>
    <submittedName>
        <fullName evidence="2">U6 snrna-associated ribonucleoprotein</fullName>
    </submittedName>
</protein>
<dbReference type="InterPro" id="IPR010920">
    <property type="entry name" value="LSM_dom_sf"/>
</dbReference>
<reference evidence="2 3" key="1">
    <citation type="journal article" date="2015" name="Environ. Microbiol.">
        <title>Genome analyses suggest the presence of polyploidy and recent human-driven expansions in eight global populations of the honeybee pathogen Nosema ceranae.</title>
        <authorList>
            <person name="Pelin A."/>
            <person name="Selman M."/>
            <person name="Aris-Brosou S."/>
            <person name="Farinelli L."/>
            <person name="Corradi N."/>
        </authorList>
    </citation>
    <scope>NUCLEOTIDE SEQUENCE [LARGE SCALE GENOMIC DNA]</scope>
    <source>
        <strain evidence="2 3">PA08 1199</strain>
    </source>
</reference>
<dbReference type="Pfam" id="PF01423">
    <property type="entry name" value="LSM"/>
    <property type="match status" value="1"/>
</dbReference>
<organism evidence="2 3">
    <name type="scientific">Vairimorpha ceranae</name>
    <dbReference type="NCBI Taxonomy" id="40302"/>
    <lineage>
        <taxon>Eukaryota</taxon>
        <taxon>Fungi</taxon>
        <taxon>Fungi incertae sedis</taxon>
        <taxon>Microsporidia</taxon>
        <taxon>Nosematidae</taxon>
        <taxon>Vairimorpha</taxon>
    </lineage>
</organism>
<evidence type="ECO:0000313" key="2">
    <source>
        <dbReference type="EMBL" id="KKO75421.1"/>
    </source>
</evidence>
<dbReference type="Proteomes" id="UP000034350">
    <property type="component" value="Unassembled WGS sequence"/>
</dbReference>
<keyword evidence="2" id="KW-0687">Ribonucleoprotein</keyword>
<keyword evidence="3" id="KW-1185">Reference proteome</keyword>
<sequence>MLFYEFFLTKIDTKINITLKNNMKISGLLINVDPYLNLCLKEVETAEISLQQMKICSVRGLAIKSIELDIDDKLERLNHGSRLCISDLQKINN</sequence>
<comment type="caution">
    <text evidence="2">The sequence shown here is derived from an EMBL/GenBank/DDBJ whole genome shotgun (WGS) entry which is preliminary data.</text>
</comment>
<evidence type="ECO:0000313" key="3">
    <source>
        <dbReference type="Proteomes" id="UP000034350"/>
    </source>
</evidence>
<dbReference type="VEuPathDB" id="MicrosporidiaDB:G9O61_00g013830"/>
<dbReference type="AlphaFoldDB" id="A0A0F9WDA7"/>
<gene>
    <name evidence="2" type="ORF">AAJ76_2200050402</name>
</gene>
<dbReference type="GeneID" id="36319571"/>
<dbReference type="Gene3D" id="2.30.30.100">
    <property type="match status" value="1"/>
</dbReference>
<dbReference type="SUPFAM" id="SSF50182">
    <property type="entry name" value="Sm-like ribonucleoproteins"/>
    <property type="match status" value="1"/>
</dbReference>
<dbReference type="GO" id="GO:1990904">
    <property type="term" value="C:ribonucleoprotein complex"/>
    <property type="evidence" value="ECO:0007669"/>
    <property type="project" value="UniProtKB-KW"/>
</dbReference>
<dbReference type="RefSeq" id="XP_024331163.1">
    <property type="nucleotide sequence ID" value="XM_024474646.1"/>
</dbReference>
<feature type="domain" description="Sm" evidence="1">
    <location>
        <begin position="5"/>
        <end position="68"/>
    </location>
</feature>